<name>A0ACA9KVV9_9GLOM</name>
<gene>
    <name evidence="1" type="ORF">SCALOS_LOCUS3072</name>
</gene>
<reference evidence="1" key="1">
    <citation type="submission" date="2021-06" db="EMBL/GenBank/DDBJ databases">
        <authorList>
            <person name="Kallberg Y."/>
            <person name="Tangrot J."/>
            <person name="Rosling A."/>
        </authorList>
    </citation>
    <scope>NUCLEOTIDE SEQUENCE</scope>
    <source>
        <strain evidence="1">AU212A</strain>
    </source>
</reference>
<proteinExistence type="predicted"/>
<evidence type="ECO:0000313" key="1">
    <source>
        <dbReference type="EMBL" id="CAG8497015.1"/>
    </source>
</evidence>
<accession>A0ACA9KVV9</accession>
<dbReference type="EMBL" id="CAJVPM010003123">
    <property type="protein sequence ID" value="CAG8497015.1"/>
    <property type="molecule type" value="Genomic_DNA"/>
</dbReference>
<keyword evidence="2" id="KW-1185">Reference proteome</keyword>
<comment type="caution">
    <text evidence="1">The sequence shown here is derived from an EMBL/GenBank/DDBJ whole genome shotgun (WGS) entry which is preliminary data.</text>
</comment>
<feature type="non-terminal residue" evidence="1">
    <location>
        <position position="1"/>
    </location>
</feature>
<organism evidence="1 2">
    <name type="scientific">Scutellospora calospora</name>
    <dbReference type="NCBI Taxonomy" id="85575"/>
    <lineage>
        <taxon>Eukaryota</taxon>
        <taxon>Fungi</taxon>
        <taxon>Fungi incertae sedis</taxon>
        <taxon>Mucoromycota</taxon>
        <taxon>Glomeromycotina</taxon>
        <taxon>Glomeromycetes</taxon>
        <taxon>Diversisporales</taxon>
        <taxon>Gigasporaceae</taxon>
        <taxon>Scutellospora</taxon>
    </lineage>
</organism>
<evidence type="ECO:0000313" key="2">
    <source>
        <dbReference type="Proteomes" id="UP000789860"/>
    </source>
</evidence>
<protein>
    <submittedName>
        <fullName evidence="1">11133_t:CDS:1</fullName>
    </submittedName>
</protein>
<sequence>TTLPGTWPKVAAAPPANASYTKLVDLTKVRNAPITKLNAAGSPTCAAQDTYCYWSCTTCVRNETDIYFCPKKLDWGLSLDDGPTDFTTQVLDFLDTQNIRVTFFVIGSNVIQHPEILQRAYKAGHQIGVHTWSHTMLTTESSEVVIAELMYTRDAIKAAIGVTPKYMRPPYGDYDDRIRDISTQLGLIPTVWDLDTNDWMSADDKTFQLSWITANFTQWVSDPKLANTGHISLEHDLYNQTAAQIPLVVPILKKANYNIKPIYEFHTDNPASTNQKSDATRIFNNNLLQMMLLTS</sequence>
<dbReference type="Proteomes" id="UP000789860">
    <property type="component" value="Unassembled WGS sequence"/>
</dbReference>